<evidence type="ECO:0000313" key="1">
    <source>
        <dbReference type="EMBL" id="DAG00494.1"/>
    </source>
</evidence>
<accession>A0A8S5V183</accession>
<organism evidence="1">
    <name type="scientific">Microviridae sp. ct05d3</name>
    <dbReference type="NCBI Taxonomy" id="2824982"/>
    <lineage>
        <taxon>Viruses</taxon>
        <taxon>Monodnaviria</taxon>
        <taxon>Sangervirae</taxon>
        <taxon>Phixviricota</taxon>
        <taxon>Malgrandaviricetes</taxon>
        <taxon>Petitvirales</taxon>
        <taxon>Microviridae</taxon>
    </lineage>
</organism>
<dbReference type="EMBL" id="BK016181">
    <property type="protein sequence ID" value="DAG00494.1"/>
    <property type="molecule type" value="Genomic_DNA"/>
</dbReference>
<sequence>MNKILNKCLFYKVSVYGVACNKISLLYILCKIRF</sequence>
<name>A0A8S5V183_9VIRU</name>
<protein>
    <submittedName>
        <fullName evidence="1">Uncharacterized protein</fullName>
    </submittedName>
</protein>
<reference evidence="1" key="1">
    <citation type="journal article" date="2021" name="Proc. Natl. Acad. Sci. U.S.A.">
        <title>A Catalog of Tens of Thousands of Viruses from Human Metagenomes Reveals Hidden Associations with Chronic Diseases.</title>
        <authorList>
            <person name="Tisza M.J."/>
            <person name="Buck C.B."/>
        </authorList>
    </citation>
    <scope>NUCLEOTIDE SEQUENCE</scope>
    <source>
        <strain evidence="1">Ct05d3</strain>
    </source>
</reference>
<proteinExistence type="predicted"/>